<gene>
    <name evidence="2" type="ORF">LQ50_18595</name>
</gene>
<evidence type="ECO:0000313" key="3">
    <source>
        <dbReference type="Proteomes" id="UP000030832"/>
    </source>
</evidence>
<dbReference type="NCBIfam" id="NF041644">
    <property type="entry name" value="CBO0543_fam"/>
    <property type="match status" value="1"/>
</dbReference>
<dbReference type="Proteomes" id="UP000030832">
    <property type="component" value="Unassembled WGS sequence"/>
</dbReference>
<feature type="transmembrane region" description="Helical" evidence="1">
    <location>
        <begin position="14"/>
        <end position="33"/>
    </location>
</feature>
<name>A0A0B0IH06_9BACI</name>
<sequence>MQNLYTKSKKREQIILRSVLIFGLISLPFSFHKPPIKDWLIVFFTKATLSSFVASYLTTEGGIKFPVRYKPDRFGISIVFDYLLFPLLCVWYNQLTYKSKWFLTICKAFCFSIPMTLIEILLERKTQTVEYKKGWSWLTTFISLTVTFWLVRGFMSLIRFIDQRSILNVERNP</sequence>
<dbReference type="InterPro" id="IPR048147">
    <property type="entry name" value="CBO0543-like"/>
</dbReference>
<evidence type="ECO:0000256" key="1">
    <source>
        <dbReference type="SAM" id="Phobius"/>
    </source>
</evidence>
<dbReference type="STRING" id="333138.LQ50_18595"/>
<dbReference type="EMBL" id="JRJU01000027">
    <property type="protein sequence ID" value="KHF38936.1"/>
    <property type="molecule type" value="Genomic_DNA"/>
</dbReference>
<feature type="transmembrane region" description="Helical" evidence="1">
    <location>
        <begin position="39"/>
        <end position="57"/>
    </location>
</feature>
<keyword evidence="1" id="KW-0472">Membrane</keyword>
<evidence type="ECO:0000313" key="2">
    <source>
        <dbReference type="EMBL" id="KHF38936.1"/>
    </source>
</evidence>
<dbReference type="AlphaFoldDB" id="A0A0B0IH06"/>
<feature type="transmembrane region" description="Helical" evidence="1">
    <location>
        <begin position="78"/>
        <end position="95"/>
    </location>
</feature>
<comment type="caution">
    <text evidence="2">The sequence shown here is derived from an EMBL/GenBank/DDBJ whole genome shotgun (WGS) entry which is preliminary data.</text>
</comment>
<protein>
    <submittedName>
        <fullName evidence="2">Uncharacterized protein</fullName>
    </submittedName>
</protein>
<keyword evidence="3" id="KW-1185">Reference proteome</keyword>
<dbReference type="eggNOG" id="ENOG50308Z4">
    <property type="taxonomic scope" value="Bacteria"/>
</dbReference>
<keyword evidence="1" id="KW-1133">Transmembrane helix</keyword>
<organism evidence="2 3">
    <name type="scientific">Halalkalibacter okhensis</name>
    <dbReference type="NCBI Taxonomy" id="333138"/>
    <lineage>
        <taxon>Bacteria</taxon>
        <taxon>Bacillati</taxon>
        <taxon>Bacillota</taxon>
        <taxon>Bacilli</taxon>
        <taxon>Bacillales</taxon>
        <taxon>Bacillaceae</taxon>
        <taxon>Halalkalibacter</taxon>
    </lineage>
</organism>
<feature type="transmembrane region" description="Helical" evidence="1">
    <location>
        <begin position="134"/>
        <end position="151"/>
    </location>
</feature>
<proteinExistence type="predicted"/>
<feature type="transmembrane region" description="Helical" evidence="1">
    <location>
        <begin position="101"/>
        <end position="122"/>
    </location>
</feature>
<keyword evidence="1" id="KW-0812">Transmembrane</keyword>
<reference evidence="2 3" key="1">
    <citation type="submission" date="2014-09" db="EMBL/GenBank/DDBJ databases">
        <title>Genome sequencing and annotation of Bacillus Okhensis strain Kh10-101T.</title>
        <authorList>
            <person name="Prakash J.S."/>
        </authorList>
    </citation>
    <scope>NUCLEOTIDE SEQUENCE [LARGE SCALE GENOMIC DNA]</scope>
    <source>
        <strain evidence="3">Kh10-101T</strain>
    </source>
</reference>
<accession>A0A0B0IH06</accession>